<dbReference type="PROSITE" id="PS50110">
    <property type="entry name" value="RESPONSE_REGULATORY"/>
    <property type="match status" value="1"/>
</dbReference>
<evidence type="ECO:0000256" key="2">
    <source>
        <dbReference type="PROSITE-ProRule" id="PRU00169"/>
    </source>
</evidence>
<feature type="modified residue" description="4-aspartylphosphate" evidence="2">
    <location>
        <position position="98"/>
    </location>
</feature>
<evidence type="ECO:0000256" key="1">
    <source>
        <dbReference type="ARBA" id="ARBA00023125"/>
    </source>
</evidence>
<dbReference type="InterPro" id="IPR016032">
    <property type="entry name" value="Sig_transdc_resp-reg_C-effctor"/>
</dbReference>
<sequence length="277" mass="31373">MAGFVTIGHSLILSIKYDSGQIHFHHKANTLEPSCDSHPSNNYSADKKHIMLIEDDLELAHLMKDYFNRHHFTVSLIHNGLDAVPAILEQQPDLVILDVMLPGQNGLDVCKQVRLQYQGIILIQTALDDDLDQITGLESGADDYVVKQVNPRLLLSRIHSLFRRVTRQTQELVDQNSEHTRQCGALTISYSDRTVKIHDQLLSLTTSEFELLALLAASPGRVVSREAIMQQLRGYEYDGLDRSIDRRISRLRRKLSEDSAGQTFIKTVHGKGYQLCF</sequence>
<keyword evidence="1 3" id="KW-0238">DNA-binding</keyword>
<dbReference type="SMART" id="SM00448">
    <property type="entry name" value="REC"/>
    <property type="match status" value="1"/>
</dbReference>
<dbReference type="PANTHER" id="PTHR48111">
    <property type="entry name" value="REGULATOR OF RPOS"/>
    <property type="match status" value="1"/>
</dbReference>
<evidence type="ECO:0000259" key="5">
    <source>
        <dbReference type="PROSITE" id="PS51755"/>
    </source>
</evidence>
<dbReference type="Gene3D" id="6.10.250.690">
    <property type="match status" value="1"/>
</dbReference>
<keyword evidence="2" id="KW-0597">Phosphoprotein</keyword>
<dbReference type="Proteomes" id="UP000651977">
    <property type="component" value="Unassembled WGS sequence"/>
</dbReference>
<dbReference type="RefSeq" id="WP_229711276.1">
    <property type="nucleotide sequence ID" value="NZ_BMDY01000045.1"/>
</dbReference>
<dbReference type="CDD" id="cd00383">
    <property type="entry name" value="trans_reg_C"/>
    <property type="match status" value="1"/>
</dbReference>
<dbReference type="SUPFAM" id="SSF46894">
    <property type="entry name" value="C-terminal effector domain of the bipartite response regulators"/>
    <property type="match status" value="1"/>
</dbReference>
<dbReference type="SMART" id="SM00862">
    <property type="entry name" value="Trans_reg_C"/>
    <property type="match status" value="1"/>
</dbReference>
<dbReference type="EMBL" id="BMDY01000045">
    <property type="protein sequence ID" value="GGB21709.1"/>
    <property type="molecule type" value="Genomic_DNA"/>
</dbReference>
<evidence type="ECO:0000313" key="6">
    <source>
        <dbReference type="EMBL" id="GGB21709.1"/>
    </source>
</evidence>
<dbReference type="InterPro" id="IPR039420">
    <property type="entry name" value="WalR-like"/>
</dbReference>
<dbReference type="InterPro" id="IPR011006">
    <property type="entry name" value="CheY-like_superfamily"/>
</dbReference>
<proteinExistence type="predicted"/>
<dbReference type="GO" id="GO:0003677">
    <property type="term" value="F:DNA binding"/>
    <property type="evidence" value="ECO:0007669"/>
    <property type="project" value="UniProtKB-KW"/>
</dbReference>
<name>A0ABQ1I7K6_9ALTE</name>
<evidence type="ECO:0000313" key="7">
    <source>
        <dbReference type="Proteomes" id="UP000651977"/>
    </source>
</evidence>
<feature type="domain" description="Response regulatory" evidence="4">
    <location>
        <begin position="49"/>
        <end position="162"/>
    </location>
</feature>
<gene>
    <name evidence="6" type="ORF">GCM10007414_38890</name>
</gene>
<reference evidence="7" key="1">
    <citation type="journal article" date="2019" name="Int. J. Syst. Evol. Microbiol.">
        <title>The Global Catalogue of Microorganisms (GCM) 10K type strain sequencing project: providing services to taxonomists for standard genome sequencing and annotation.</title>
        <authorList>
            <consortium name="The Broad Institute Genomics Platform"/>
            <consortium name="The Broad Institute Genome Sequencing Center for Infectious Disease"/>
            <person name="Wu L."/>
            <person name="Ma J."/>
        </authorList>
    </citation>
    <scope>NUCLEOTIDE SEQUENCE [LARGE SCALE GENOMIC DNA]</scope>
    <source>
        <strain evidence="7">CGMCC 1.10131</strain>
    </source>
</reference>
<organism evidence="6 7">
    <name type="scientific">Agarivorans gilvus</name>
    <dbReference type="NCBI Taxonomy" id="680279"/>
    <lineage>
        <taxon>Bacteria</taxon>
        <taxon>Pseudomonadati</taxon>
        <taxon>Pseudomonadota</taxon>
        <taxon>Gammaproteobacteria</taxon>
        <taxon>Alteromonadales</taxon>
        <taxon>Alteromonadaceae</taxon>
        <taxon>Agarivorans</taxon>
    </lineage>
</organism>
<dbReference type="Pfam" id="PF00072">
    <property type="entry name" value="Response_reg"/>
    <property type="match status" value="1"/>
</dbReference>
<dbReference type="SUPFAM" id="SSF52172">
    <property type="entry name" value="CheY-like"/>
    <property type="match status" value="1"/>
</dbReference>
<dbReference type="PANTHER" id="PTHR48111:SF47">
    <property type="entry name" value="TRANSCRIPTIONAL REGULATORY PROTEIN RSTA"/>
    <property type="match status" value="1"/>
</dbReference>
<dbReference type="Gene3D" id="1.10.10.10">
    <property type="entry name" value="Winged helix-like DNA-binding domain superfamily/Winged helix DNA-binding domain"/>
    <property type="match status" value="1"/>
</dbReference>
<dbReference type="InterPro" id="IPR001789">
    <property type="entry name" value="Sig_transdc_resp-reg_receiver"/>
</dbReference>
<dbReference type="InterPro" id="IPR036388">
    <property type="entry name" value="WH-like_DNA-bd_sf"/>
</dbReference>
<dbReference type="InterPro" id="IPR001867">
    <property type="entry name" value="OmpR/PhoB-type_DNA-bd"/>
</dbReference>
<comment type="caution">
    <text evidence="6">The sequence shown here is derived from an EMBL/GenBank/DDBJ whole genome shotgun (WGS) entry which is preliminary data.</text>
</comment>
<dbReference type="PROSITE" id="PS51755">
    <property type="entry name" value="OMPR_PHOB"/>
    <property type="match status" value="1"/>
</dbReference>
<dbReference type="Pfam" id="PF00486">
    <property type="entry name" value="Trans_reg_C"/>
    <property type="match status" value="1"/>
</dbReference>
<dbReference type="Gene3D" id="3.40.50.2300">
    <property type="match status" value="1"/>
</dbReference>
<protein>
    <submittedName>
        <fullName evidence="6">DNA-binding response regulator</fullName>
    </submittedName>
</protein>
<evidence type="ECO:0000259" key="4">
    <source>
        <dbReference type="PROSITE" id="PS50110"/>
    </source>
</evidence>
<feature type="domain" description="OmpR/PhoB-type" evidence="5">
    <location>
        <begin position="178"/>
        <end position="277"/>
    </location>
</feature>
<keyword evidence="7" id="KW-1185">Reference proteome</keyword>
<evidence type="ECO:0000256" key="3">
    <source>
        <dbReference type="PROSITE-ProRule" id="PRU01091"/>
    </source>
</evidence>
<feature type="DNA-binding region" description="OmpR/PhoB-type" evidence="3">
    <location>
        <begin position="178"/>
        <end position="277"/>
    </location>
</feature>
<accession>A0ABQ1I7K6</accession>